<protein>
    <submittedName>
        <fullName evidence="1">Uncharacterized protein</fullName>
    </submittedName>
</protein>
<evidence type="ECO:0000313" key="1">
    <source>
        <dbReference type="EMBL" id="EDY21400.1"/>
    </source>
</evidence>
<accession>B4CVF8</accession>
<organism evidence="1 2">
    <name type="scientific">Chthoniobacter flavus Ellin428</name>
    <dbReference type="NCBI Taxonomy" id="497964"/>
    <lineage>
        <taxon>Bacteria</taxon>
        <taxon>Pseudomonadati</taxon>
        <taxon>Verrucomicrobiota</taxon>
        <taxon>Spartobacteria</taxon>
        <taxon>Chthoniobacterales</taxon>
        <taxon>Chthoniobacteraceae</taxon>
        <taxon>Chthoniobacter</taxon>
    </lineage>
</organism>
<dbReference type="EMBL" id="ABVL01000002">
    <property type="protein sequence ID" value="EDY21400.1"/>
    <property type="molecule type" value="Genomic_DNA"/>
</dbReference>
<dbReference type="AlphaFoldDB" id="B4CVF8"/>
<evidence type="ECO:0000313" key="2">
    <source>
        <dbReference type="Proteomes" id="UP000005824"/>
    </source>
</evidence>
<dbReference type="STRING" id="497964.CfE428DRAFT_0645"/>
<reference evidence="1 2" key="1">
    <citation type="journal article" date="2011" name="J. Bacteriol.">
        <title>Genome sequence of Chthoniobacter flavus Ellin428, an aerobic heterotrophic soil bacterium.</title>
        <authorList>
            <person name="Kant R."/>
            <person name="van Passel M.W."/>
            <person name="Palva A."/>
            <person name="Lucas S."/>
            <person name="Lapidus A."/>
            <person name="Glavina Del Rio T."/>
            <person name="Dalin E."/>
            <person name="Tice H."/>
            <person name="Bruce D."/>
            <person name="Goodwin L."/>
            <person name="Pitluck S."/>
            <person name="Larimer F.W."/>
            <person name="Land M.L."/>
            <person name="Hauser L."/>
            <person name="Sangwan P."/>
            <person name="de Vos W.M."/>
            <person name="Janssen P.H."/>
            <person name="Smidt H."/>
        </authorList>
    </citation>
    <scope>NUCLEOTIDE SEQUENCE [LARGE SCALE GENOMIC DNA]</scope>
    <source>
        <strain evidence="1 2">Ellin428</strain>
    </source>
</reference>
<comment type="caution">
    <text evidence="1">The sequence shown here is derived from an EMBL/GenBank/DDBJ whole genome shotgun (WGS) entry which is preliminary data.</text>
</comment>
<proteinExistence type="predicted"/>
<dbReference type="RefSeq" id="WP_006977972.1">
    <property type="nucleotide sequence ID" value="NZ_ABVL01000002.1"/>
</dbReference>
<name>B4CVF8_9BACT</name>
<dbReference type="Proteomes" id="UP000005824">
    <property type="component" value="Unassembled WGS sequence"/>
</dbReference>
<gene>
    <name evidence="1" type="ORF">CfE428DRAFT_0645</name>
</gene>
<sequence length="106" mass="12827">MDAERQEAYRHLLYTVFLHLRAGRTETIGWNPLAWRRATSRLRLNQALADYFHNLALFSVWRFENFDEHKFWQGIERLGRRHGSELVERYRRIFDDYVAGRAARTS</sequence>
<keyword evidence="2" id="KW-1185">Reference proteome</keyword>
<dbReference type="InParanoid" id="B4CVF8"/>